<proteinExistence type="inferred from homology"/>
<dbReference type="GO" id="GO:0006011">
    <property type="term" value="P:UDP-alpha-D-glucose metabolic process"/>
    <property type="evidence" value="ECO:0007669"/>
    <property type="project" value="InterPro"/>
</dbReference>
<dbReference type="InterPro" id="IPR016267">
    <property type="entry name" value="UDPGP_trans"/>
</dbReference>
<name>A0A1H1S202_9ACTN</name>
<gene>
    <name evidence="7" type="ORF">SAMN04488570_1842</name>
</gene>
<dbReference type="InterPro" id="IPR029044">
    <property type="entry name" value="Nucleotide-diphossugar_trans"/>
</dbReference>
<sequence length="470" mass="51496">MKSKGLTQAREKMTAEGVDPVAIEVFSHYYRQLEHGETGMIAEDTIEPVGMDSLADVEVADDVAAEAIGATVVIKLNGGLGTSMGMERAKSLLCVRRGLSFLDVIARQVLHLRREYGATLPLVFMNSFRTSADTLAALARYDDLAVDGLPLEFLQNKEPKLRKDDLTPVTWTKDAAMEWCPPGHGDLYTALVGTGLLDRLIDQGYRYAFVSNSDNLGAVPDARVAGWFASSGAPFAIEAVRRTPSDRKGGHFARRKADGRIVLRETAQTPAADQEALQDLSRHQFCSTNNLWFDLERMRAEIARREGVLGLPLIRNEKNVDPADSRSPEVIQVETAMGAAIEVFEDSTLIEVTRERFVPVKTTNDLLVLRSDAYELGQDFVLDQQAAELPFVDLDAEHYKLVGDFDKRFAAGVPSLREAESLVVHGDWSFGEGVKVTGRATLEGQRGRVDAGSTLGEASPARTRDRGTGD</sequence>
<organism evidence="7 8">
    <name type="scientific">Nocardioides scoriae</name>
    <dbReference type="NCBI Taxonomy" id="642780"/>
    <lineage>
        <taxon>Bacteria</taxon>
        <taxon>Bacillati</taxon>
        <taxon>Actinomycetota</taxon>
        <taxon>Actinomycetes</taxon>
        <taxon>Propionibacteriales</taxon>
        <taxon>Nocardioidaceae</taxon>
        <taxon>Nocardioides</taxon>
    </lineage>
</organism>
<dbReference type="GO" id="GO:0003983">
    <property type="term" value="F:UTP:glucose-1-phosphate uridylyltransferase activity"/>
    <property type="evidence" value="ECO:0007669"/>
    <property type="project" value="InterPro"/>
</dbReference>
<evidence type="ECO:0000256" key="6">
    <source>
        <dbReference type="SAM" id="MobiDB-lite"/>
    </source>
</evidence>
<keyword evidence="8" id="KW-1185">Reference proteome</keyword>
<dbReference type="PANTHER" id="PTHR43511">
    <property type="match status" value="1"/>
</dbReference>
<keyword evidence="3 7" id="KW-0548">Nucleotidyltransferase</keyword>
<dbReference type="PIRSF" id="PIRSF000806">
    <property type="entry name" value="UDPGP"/>
    <property type="match status" value="1"/>
</dbReference>
<dbReference type="Gene3D" id="2.160.10.10">
    <property type="entry name" value="Hexapeptide repeat proteins"/>
    <property type="match status" value="1"/>
</dbReference>
<dbReference type="STRING" id="642780.SAMN04488570_1842"/>
<feature type="binding site" evidence="4">
    <location>
        <position position="184"/>
    </location>
    <ligand>
        <name>substrate</name>
    </ligand>
</feature>
<evidence type="ECO:0000256" key="2">
    <source>
        <dbReference type="ARBA" id="ARBA00022679"/>
    </source>
</evidence>
<feature type="binding site" evidence="5">
    <location>
        <position position="155"/>
    </location>
    <ligand>
        <name>UTP</name>
        <dbReference type="ChEBI" id="CHEBI:46398"/>
    </ligand>
</feature>
<protein>
    <submittedName>
        <fullName evidence="7">UTP--glucose-1-phosphate uridylyltransferase</fullName>
    </submittedName>
</protein>
<evidence type="ECO:0000313" key="7">
    <source>
        <dbReference type="EMBL" id="SDS42080.1"/>
    </source>
</evidence>
<evidence type="ECO:0000313" key="8">
    <source>
        <dbReference type="Proteomes" id="UP000198859"/>
    </source>
</evidence>
<accession>A0A1H1S202</accession>
<comment type="similarity">
    <text evidence="1">Belongs to the UDPGP type 1 family.</text>
</comment>
<feature type="binding site" evidence="5">
    <location>
        <position position="361"/>
    </location>
    <ligand>
        <name>UTP</name>
        <dbReference type="ChEBI" id="CHEBI:46398"/>
    </ligand>
</feature>
<evidence type="ECO:0000256" key="3">
    <source>
        <dbReference type="ARBA" id="ARBA00022695"/>
    </source>
</evidence>
<keyword evidence="2 7" id="KW-0808">Transferase</keyword>
<dbReference type="RefSeq" id="WP_091728686.1">
    <property type="nucleotide sequence ID" value="NZ_LT629757.1"/>
</dbReference>
<reference evidence="8" key="1">
    <citation type="submission" date="2016-10" db="EMBL/GenBank/DDBJ databases">
        <authorList>
            <person name="Varghese N."/>
            <person name="Submissions S."/>
        </authorList>
    </citation>
    <scope>NUCLEOTIDE SEQUENCE [LARGE SCALE GENOMIC DNA]</scope>
    <source>
        <strain evidence="8">DSM 22127</strain>
    </source>
</reference>
<feature type="binding site" evidence="5">
    <location>
        <position position="90"/>
    </location>
    <ligand>
        <name>UTP</name>
        <dbReference type="ChEBI" id="CHEBI:46398"/>
    </ligand>
</feature>
<dbReference type="AlphaFoldDB" id="A0A1H1S202"/>
<feature type="binding site" evidence="5">
    <location>
        <position position="214"/>
    </location>
    <ligand>
        <name>UTP</name>
        <dbReference type="ChEBI" id="CHEBI:46398"/>
    </ligand>
</feature>
<evidence type="ECO:0000256" key="4">
    <source>
        <dbReference type="PIRSR" id="PIRSR000806-1"/>
    </source>
</evidence>
<dbReference type="Pfam" id="PF01704">
    <property type="entry name" value="UDPGP"/>
    <property type="match status" value="1"/>
</dbReference>
<dbReference type="SUPFAM" id="SSF53448">
    <property type="entry name" value="Nucleotide-diphospho-sugar transferases"/>
    <property type="match status" value="1"/>
</dbReference>
<evidence type="ECO:0000256" key="5">
    <source>
        <dbReference type="PIRSR" id="PIRSR000806-2"/>
    </source>
</evidence>
<dbReference type="OrthoDB" id="9804758at2"/>
<dbReference type="InterPro" id="IPR002618">
    <property type="entry name" value="UDPGP_fam"/>
</dbReference>
<dbReference type="EMBL" id="LT629757">
    <property type="protein sequence ID" value="SDS42080.1"/>
    <property type="molecule type" value="Genomic_DNA"/>
</dbReference>
<feature type="region of interest" description="Disordered" evidence="6">
    <location>
        <begin position="442"/>
        <end position="470"/>
    </location>
</feature>
<evidence type="ECO:0000256" key="1">
    <source>
        <dbReference type="ARBA" id="ARBA00010401"/>
    </source>
</evidence>
<dbReference type="Gene3D" id="3.90.550.10">
    <property type="entry name" value="Spore Coat Polysaccharide Biosynthesis Protein SpsA, Chain A"/>
    <property type="match status" value="1"/>
</dbReference>
<dbReference type="Proteomes" id="UP000198859">
    <property type="component" value="Chromosome I"/>
</dbReference>
<feature type="binding site" evidence="5">
    <location>
        <position position="183"/>
    </location>
    <ligand>
        <name>UTP</name>
        <dbReference type="ChEBI" id="CHEBI:46398"/>
    </ligand>
</feature>